<name>A0AAD7C2S6_MYCRO</name>
<dbReference type="SUPFAM" id="SSF56112">
    <property type="entry name" value="Protein kinase-like (PK-like)"/>
    <property type="match status" value="1"/>
</dbReference>
<gene>
    <name evidence="2" type="ORF">B0H17DRAFT_1106842</name>
</gene>
<keyword evidence="3" id="KW-1185">Reference proteome</keyword>
<evidence type="ECO:0000313" key="3">
    <source>
        <dbReference type="Proteomes" id="UP001221757"/>
    </source>
</evidence>
<feature type="domain" description="Protein kinase" evidence="1">
    <location>
        <begin position="1"/>
        <end position="315"/>
    </location>
</feature>
<sequence length="364" mass="42861">MSSRPDLRAVLSDEEIYWKDHQVWLQECGYMLRPLKRYSAEDGRMLSSGQVIDAIRLEDEASVLLKVISKDVHPDEAKICEYFSSEGVASDPRNHCIPLLAKLSPPDDEDKLILVMKLLRRYDSPRFDTFGEVMECFRQIFEGLHFMHQHRVAHRDCNSLNIMMDGMHLFPDGCHPQPQYQDFMWDSFKRARHYTRTQRPVKYYFIDFGISTMFAPGEDPRVEVIEGGDSSPPEFGTLEERRDMSMPPKILDPFPTDIYYLGNWIRTEFLEGYDLIDVSAKYGFDFMRPLVSAMVHDDPAKRPTIDEVVVRFGYIRERLSWWKLRSRVVKKDDFLLHLPRMLNHWYRRIGYILMRVPAIPTPKP</sequence>
<dbReference type="PROSITE" id="PS50011">
    <property type="entry name" value="PROTEIN_KINASE_DOM"/>
    <property type="match status" value="1"/>
</dbReference>
<dbReference type="Gene3D" id="1.10.510.10">
    <property type="entry name" value="Transferase(Phosphotransferase) domain 1"/>
    <property type="match status" value="1"/>
</dbReference>
<protein>
    <recommendedName>
        <fullName evidence="1">Protein kinase domain-containing protein</fullName>
    </recommendedName>
</protein>
<reference evidence="2" key="1">
    <citation type="submission" date="2023-03" db="EMBL/GenBank/DDBJ databases">
        <title>Massive genome expansion in bonnet fungi (Mycena s.s.) driven by repeated elements and novel gene families across ecological guilds.</title>
        <authorList>
            <consortium name="Lawrence Berkeley National Laboratory"/>
            <person name="Harder C.B."/>
            <person name="Miyauchi S."/>
            <person name="Viragh M."/>
            <person name="Kuo A."/>
            <person name="Thoen E."/>
            <person name="Andreopoulos B."/>
            <person name="Lu D."/>
            <person name="Skrede I."/>
            <person name="Drula E."/>
            <person name="Henrissat B."/>
            <person name="Morin E."/>
            <person name="Kohler A."/>
            <person name="Barry K."/>
            <person name="LaButti K."/>
            <person name="Morin E."/>
            <person name="Salamov A."/>
            <person name="Lipzen A."/>
            <person name="Mereny Z."/>
            <person name="Hegedus B."/>
            <person name="Baldrian P."/>
            <person name="Stursova M."/>
            <person name="Weitz H."/>
            <person name="Taylor A."/>
            <person name="Grigoriev I.V."/>
            <person name="Nagy L.G."/>
            <person name="Martin F."/>
            <person name="Kauserud H."/>
        </authorList>
    </citation>
    <scope>NUCLEOTIDE SEQUENCE</scope>
    <source>
        <strain evidence="2">CBHHK067</strain>
    </source>
</reference>
<accession>A0AAD7C2S6</accession>
<dbReference type="GO" id="GO:0004672">
    <property type="term" value="F:protein kinase activity"/>
    <property type="evidence" value="ECO:0007669"/>
    <property type="project" value="InterPro"/>
</dbReference>
<dbReference type="EMBL" id="JARKIE010000456">
    <property type="protein sequence ID" value="KAJ7637467.1"/>
    <property type="molecule type" value="Genomic_DNA"/>
</dbReference>
<comment type="caution">
    <text evidence="2">The sequence shown here is derived from an EMBL/GenBank/DDBJ whole genome shotgun (WGS) entry which is preliminary data.</text>
</comment>
<dbReference type="InterPro" id="IPR000719">
    <property type="entry name" value="Prot_kinase_dom"/>
</dbReference>
<evidence type="ECO:0000259" key="1">
    <source>
        <dbReference type="PROSITE" id="PS50011"/>
    </source>
</evidence>
<organism evidence="2 3">
    <name type="scientific">Mycena rosella</name>
    <name type="common">Pink bonnet</name>
    <name type="synonym">Agaricus rosellus</name>
    <dbReference type="NCBI Taxonomy" id="1033263"/>
    <lineage>
        <taxon>Eukaryota</taxon>
        <taxon>Fungi</taxon>
        <taxon>Dikarya</taxon>
        <taxon>Basidiomycota</taxon>
        <taxon>Agaricomycotina</taxon>
        <taxon>Agaricomycetes</taxon>
        <taxon>Agaricomycetidae</taxon>
        <taxon>Agaricales</taxon>
        <taxon>Marasmiineae</taxon>
        <taxon>Mycenaceae</taxon>
        <taxon>Mycena</taxon>
    </lineage>
</organism>
<dbReference type="InterPro" id="IPR011009">
    <property type="entry name" value="Kinase-like_dom_sf"/>
</dbReference>
<dbReference type="AlphaFoldDB" id="A0AAD7C2S6"/>
<dbReference type="SMART" id="SM00220">
    <property type="entry name" value="S_TKc"/>
    <property type="match status" value="1"/>
</dbReference>
<proteinExistence type="predicted"/>
<dbReference type="Proteomes" id="UP001221757">
    <property type="component" value="Unassembled WGS sequence"/>
</dbReference>
<dbReference type="GO" id="GO:0005524">
    <property type="term" value="F:ATP binding"/>
    <property type="evidence" value="ECO:0007669"/>
    <property type="project" value="InterPro"/>
</dbReference>
<evidence type="ECO:0000313" key="2">
    <source>
        <dbReference type="EMBL" id="KAJ7637467.1"/>
    </source>
</evidence>